<gene>
    <name evidence="1" type="primary">orf111</name>
    <name evidence="1" type="ORF">ErsatMp004</name>
</gene>
<name>A0A088BEV4_ERUVS</name>
<dbReference type="EMBL" id="KF442616">
    <property type="protein sequence ID" value="AGY62766.1"/>
    <property type="molecule type" value="Genomic_DNA"/>
</dbReference>
<keyword evidence="1" id="KW-0496">Mitochondrion</keyword>
<geneLocation type="mitochondrion" evidence="1"/>
<proteinExistence type="predicted"/>
<organism evidence="1">
    <name type="scientific">Eruca vesicaria subsp. sativa</name>
    <name type="common">Garden rocket</name>
    <name type="synonym">Eruca sativa</name>
    <dbReference type="NCBI Taxonomy" id="29727"/>
    <lineage>
        <taxon>Eukaryota</taxon>
        <taxon>Viridiplantae</taxon>
        <taxon>Streptophyta</taxon>
        <taxon>Embryophyta</taxon>
        <taxon>Tracheophyta</taxon>
        <taxon>Spermatophyta</taxon>
        <taxon>Magnoliopsida</taxon>
        <taxon>eudicotyledons</taxon>
        <taxon>Gunneridae</taxon>
        <taxon>Pentapetalae</taxon>
        <taxon>rosids</taxon>
        <taxon>malvids</taxon>
        <taxon>Brassicales</taxon>
        <taxon>Brassicaceae</taxon>
        <taxon>Brassiceae</taxon>
        <taxon>Eruca</taxon>
    </lineage>
</organism>
<accession>A0A088BEV4</accession>
<sequence length="111" mass="12128">MRAPSHFKVPWMGSELTAMEFPGLVAVSILVCLTRGGAKDFIPSFFSIFLLADQGEALLSRFRKGPSTTKSYLSDVATAQSTPAESWYSRDGNYVKKVELGIKTGIHVEPS</sequence>
<reference evidence="1" key="1">
    <citation type="journal article" date="2014" name="PLoS ONE">
        <title>Complete Mitochondrial Genome of Eruca sativa Mill. (Garden Rocket).</title>
        <authorList>
            <person name="Wang Y."/>
            <person name="Chu P."/>
            <person name="Yang Q."/>
            <person name="Chang S."/>
            <person name="Chen J."/>
            <person name="Hu M."/>
            <person name="Guan R."/>
        </authorList>
    </citation>
    <scope>NUCLEOTIDE SEQUENCE</scope>
    <source>
        <tissue evidence="1">Etiolated seedling</tissue>
    </source>
</reference>
<protein>
    <submittedName>
        <fullName evidence="1">Orf111</fullName>
    </submittedName>
</protein>
<evidence type="ECO:0000313" key="1">
    <source>
        <dbReference type="EMBL" id="AGY62766.1"/>
    </source>
</evidence>
<dbReference type="AlphaFoldDB" id="A0A088BEV4"/>